<dbReference type="AlphaFoldDB" id="A0AB38DFM5"/>
<evidence type="ECO:0008006" key="7">
    <source>
        <dbReference type="Google" id="ProtNLM"/>
    </source>
</evidence>
<evidence type="ECO:0000313" key="6">
    <source>
        <dbReference type="Proteomes" id="UP000190366"/>
    </source>
</evidence>
<feature type="compositionally biased region" description="Gly residues" evidence="2">
    <location>
        <begin position="554"/>
        <end position="580"/>
    </location>
</feature>
<keyword evidence="4" id="KW-0732">Signal</keyword>
<feature type="chain" id="PRO_5044228630" description="TPM domain-containing protein" evidence="4">
    <location>
        <begin position="37"/>
        <end position="580"/>
    </location>
</feature>
<sequence>MMFTRSTFRRSRGIRLLAATTAAVTALAPGSITASADPVQCQEQVLDLTNDRVLDTSKVTSSAAQLSQTTGADVFVRAFQSTPGDSAAVWWRQAYPECPAWLATDGKTPKPNVLVVEFGLDHTSAVEYGSNFHRLDSDVDRLRAGMGTHLRRGDYTEAVTATLSTIQSLLTSRAGADPQPDAQGDDSAAFKHAVEVIFWVICAIAAACFLIEALLRLRAARRRRRQALERLAKARSDAAAAVLHSDLAAVRIQIEATRSEAEGGVSLDAIDQLADRQGELSGEFTQWAGEPIPKSIAEILGRARTFERIESGLNGIHSEANALALAADKRVADCAPEKKRQDLDEELRQLGEQEHSIAFLSVEPVSQRAALSAMRDKLTALTRSMDSGVNPQRDEIDAALAVSVATRSEVAEQVERSREAHEELQRIAEKAQDVQERYSFTVTGVTSATASDTVAAAAAVAGDVQQLQSRLGAGELELDDLVSEVAALSVRMGEATAEADKQRKKHRAARRAGSRYPSRTESVSSSGPDFSTGFIAGSVLGSSGHSSPPSSYDFGGGSSGGWDSGFSSGGDFGGGSSGGW</sequence>
<dbReference type="Gene3D" id="3.10.310.50">
    <property type="match status" value="1"/>
</dbReference>
<comment type="caution">
    <text evidence="5">The sequence shown here is derived from an EMBL/GenBank/DDBJ whole genome shotgun (WGS) entry which is preliminary data.</text>
</comment>
<feature type="region of interest" description="Disordered" evidence="2">
    <location>
        <begin position="541"/>
        <end position="580"/>
    </location>
</feature>
<feature type="transmembrane region" description="Helical" evidence="3">
    <location>
        <begin position="196"/>
        <end position="215"/>
    </location>
</feature>
<accession>A0AB38DFM5</accession>
<reference evidence="5 6" key="1">
    <citation type="submission" date="2016-11" db="EMBL/GenBank/DDBJ databases">
        <authorList>
            <consortium name="Pathogen Informatics"/>
        </authorList>
    </citation>
    <scope>NUCLEOTIDE SEQUENCE [LARGE SCALE GENOMIC DNA]</scope>
    <source>
        <strain evidence="5 6">1168</strain>
    </source>
</reference>
<feature type="coiled-coil region" evidence="1">
    <location>
        <begin position="407"/>
        <end position="437"/>
    </location>
</feature>
<feature type="compositionally biased region" description="Low complexity" evidence="2">
    <location>
        <begin position="541"/>
        <end position="553"/>
    </location>
</feature>
<feature type="region of interest" description="Disordered" evidence="2">
    <location>
        <begin position="493"/>
        <end position="528"/>
    </location>
</feature>
<dbReference type="EMBL" id="FVQL01000001">
    <property type="protein sequence ID" value="SKY73466.1"/>
    <property type="molecule type" value="Genomic_DNA"/>
</dbReference>
<evidence type="ECO:0000256" key="4">
    <source>
        <dbReference type="SAM" id="SignalP"/>
    </source>
</evidence>
<evidence type="ECO:0000256" key="1">
    <source>
        <dbReference type="SAM" id="Coils"/>
    </source>
</evidence>
<name>A0AB38DFM5_9MYCO</name>
<feature type="compositionally biased region" description="Polar residues" evidence="2">
    <location>
        <begin position="517"/>
        <end position="528"/>
    </location>
</feature>
<gene>
    <name evidence="5" type="ORF">SAMEA2275630_02305</name>
</gene>
<feature type="signal peptide" evidence="4">
    <location>
        <begin position="1"/>
        <end position="36"/>
    </location>
</feature>
<feature type="coiled-coil region" evidence="1">
    <location>
        <begin position="210"/>
        <end position="237"/>
    </location>
</feature>
<protein>
    <recommendedName>
        <fullName evidence="7">TPM domain-containing protein</fullName>
    </recommendedName>
</protein>
<evidence type="ECO:0000256" key="2">
    <source>
        <dbReference type="SAM" id="MobiDB-lite"/>
    </source>
</evidence>
<dbReference type="Proteomes" id="UP000190366">
    <property type="component" value="Unassembled WGS sequence"/>
</dbReference>
<keyword evidence="1" id="KW-0175">Coiled coil</keyword>
<evidence type="ECO:0000256" key="3">
    <source>
        <dbReference type="SAM" id="Phobius"/>
    </source>
</evidence>
<keyword evidence="3" id="KW-0812">Transmembrane</keyword>
<keyword evidence="3" id="KW-1133">Transmembrane helix</keyword>
<keyword evidence="3" id="KW-0472">Membrane</keyword>
<proteinExistence type="predicted"/>
<evidence type="ECO:0000313" key="5">
    <source>
        <dbReference type="EMBL" id="SKY73466.1"/>
    </source>
</evidence>
<organism evidence="5 6">
    <name type="scientific">Mycobacteroides abscessus subsp. massiliense</name>
    <dbReference type="NCBI Taxonomy" id="1962118"/>
    <lineage>
        <taxon>Bacteria</taxon>
        <taxon>Bacillati</taxon>
        <taxon>Actinomycetota</taxon>
        <taxon>Actinomycetes</taxon>
        <taxon>Mycobacteriales</taxon>
        <taxon>Mycobacteriaceae</taxon>
        <taxon>Mycobacteroides</taxon>
        <taxon>Mycobacteroides abscessus</taxon>
    </lineage>
</organism>
<feature type="compositionally biased region" description="Basic residues" evidence="2">
    <location>
        <begin position="502"/>
        <end position="513"/>
    </location>
</feature>